<proteinExistence type="inferred from homology"/>
<keyword evidence="8" id="KW-1015">Disulfide bond</keyword>
<comment type="similarity">
    <text evidence="14">Belongs to the ligand-gated ion channel (TC 1.A.9) family.</text>
</comment>
<dbReference type="PRINTS" id="PR00252">
    <property type="entry name" value="NRIONCHANNEL"/>
</dbReference>
<evidence type="ECO:0000256" key="6">
    <source>
        <dbReference type="ARBA" id="ARBA00023065"/>
    </source>
</evidence>
<dbReference type="Proteomes" id="UP000678393">
    <property type="component" value="Unassembled WGS sequence"/>
</dbReference>
<evidence type="ECO:0000313" key="18">
    <source>
        <dbReference type="Proteomes" id="UP000678393"/>
    </source>
</evidence>
<organism evidence="17 18">
    <name type="scientific">Candidula unifasciata</name>
    <dbReference type="NCBI Taxonomy" id="100452"/>
    <lineage>
        <taxon>Eukaryota</taxon>
        <taxon>Metazoa</taxon>
        <taxon>Spiralia</taxon>
        <taxon>Lophotrochozoa</taxon>
        <taxon>Mollusca</taxon>
        <taxon>Gastropoda</taxon>
        <taxon>Heterobranchia</taxon>
        <taxon>Euthyneura</taxon>
        <taxon>Panpulmonata</taxon>
        <taxon>Eupulmonata</taxon>
        <taxon>Stylommatophora</taxon>
        <taxon>Helicina</taxon>
        <taxon>Helicoidea</taxon>
        <taxon>Geomitridae</taxon>
        <taxon>Candidula</taxon>
    </lineage>
</organism>
<dbReference type="InterPro" id="IPR006029">
    <property type="entry name" value="Neurotrans-gated_channel_TM"/>
</dbReference>
<dbReference type="AlphaFoldDB" id="A0A8S3YDV1"/>
<keyword evidence="5" id="KW-0770">Synapse</keyword>
<feature type="transmembrane region" description="Helical" evidence="14">
    <location>
        <begin position="155"/>
        <end position="180"/>
    </location>
</feature>
<keyword evidence="9" id="KW-0675">Receptor</keyword>
<evidence type="ECO:0000256" key="10">
    <source>
        <dbReference type="ARBA" id="ARBA00023180"/>
    </source>
</evidence>
<keyword evidence="3 14" id="KW-0812">Transmembrane</keyword>
<feature type="non-terminal residue" evidence="17">
    <location>
        <position position="1"/>
    </location>
</feature>
<keyword evidence="11" id="KW-1071">Ligand-gated ion channel</keyword>
<feature type="transmembrane region" description="Helical" evidence="14">
    <location>
        <begin position="215"/>
        <end position="238"/>
    </location>
</feature>
<evidence type="ECO:0000256" key="8">
    <source>
        <dbReference type="ARBA" id="ARBA00023157"/>
    </source>
</evidence>
<evidence type="ECO:0000256" key="14">
    <source>
        <dbReference type="RuleBase" id="RU000687"/>
    </source>
</evidence>
<evidence type="ECO:0000256" key="11">
    <source>
        <dbReference type="ARBA" id="ARBA00023286"/>
    </source>
</evidence>
<accession>A0A8S3YDV1</accession>
<evidence type="ECO:0000256" key="2">
    <source>
        <dbReference type="ARBA" id="ARBA00022475"/>
    </source>
</evidence>
<dbReference type="InterPro" id="IPR036734">
    <property type="entry name" value="Neur_chan_lig-bd_sf"/>
</dbReference>
<keyword evidence="6 14" id="KW-0406">Ion transport</keyword>
<dbReference type="PANTHER" id="PTHR18945">
    <property type="entry name" value="NEUROTRANSMITTER GATED ION CHANNEL"/>
    <property type="match status" value="1"/>
</dbReference>
<evidence type="ECO:0000256" key="7">
    <source>
        <dbReference type="ARBA" id="ARBA00023136"/>
    </source>
</evidence>
<dbReference type="InterPro" id="IPR038050">
    <property type="entry name" value="Neuro_actylchol_rec"/>
</dbReference>
<dbReference type="PROSITE" id="PS00236">
    <property type="entry name" value="NEUROTR_ION_CHANNEL"/>
    <property type="match status" value="1"/>
</dbReference>
<feature type="domain" description="Neurotransmitter-gated ion-channel ligand-binding" evidence="15">
    <location>
        <begin position="1"/>
        <end position="154"/>
    </location>
</feature>
<feature type="transmembrane region" description="Helical" evidence="14">
    <location>
        <begin position="322"/>
        <end position="340"/>
    </location>
</feature>
<keyword evidence="1 14" id="KW-0813">Transport</keyword>
<evidence type="ECO:0000256" key="13">
    <source>
        <dbReference type="ARBA" id="ARBA00034099"/>
    </source>
</evidence>
<keyword evidence="12 14" id="KW-0407">Ion channel</keyword>
<feature type="transmembrane region" description="Helical" evidence="14">
    <location>
        <begin position="293"/>
        <end position="310"/>
    </location>
</feature>
<dbReference type="FunFam" id="2.70.170.10:FF:000028">
    <property type="entry name" value="AcetylCholine Receptor"/>
    <property type="match status" value="1"/>
</dbReference>
<keyword evidence="7 14" id="KW-0472">Membrane</keyword>
<dbReference type="GO" id="GO:0045211">
    <property type="term" value="C:postsynaptic membrane"/>
    <property type="evidence" value="ECO:0007669"/>
    <property type="project" value="InterPro"/>
</dbReference>
<reference evidence="17" key="1">
    <citation type="submission" date="2021-04" db="EMBL/GenBank/DDBJ databases">
        <authorList>
            <consortium name="Molecular Ecology Group"/>
        </authorList>
    </citation>
    <scope>NUCLEOTIDE SEQUENCE</scope>
</reference>
<dbReference type="GO" id="GO:0004888">
    <property type="term" value="F:transmembrane signaling receptor activity"/>
    <property type="evidence" value="ECO:0007669"/>
    <property type="project" value="InterPro"/>
</dbReference>
<evidence type="ECO:0000256" key="3">
    <source>
        <dbReference type="ARBA" id="ARBA00022692"/>
    </source>
</evidence>
<feature type="domain" description="Neurotransmitter-gated ion-channel transmembrane" evidence="16">
    <location>
        <begin position="161"/>
        <end position="279"/>
    </location>
</feature>
<keyword evidence="4 14" id="KW-1133">Transmembrane helix</keyword>
<evidence type="ECO:0008006" key="19">
    <source>
        <dbReference type="Google" id="ProtNLM"/>
    </source>
</evidence>
<keyword evidence="2" id="KW-1003">Cell membrane</keyword>
<keyword evidence="18" id="KW-1185">Reference proteome</keyword>
<dbReference type="Gene3D" id="1.20.58.390">
    <property type="entry name" value="Neurotransmitter-gated ion-channel transmembrane domain"/>
    <property type="match status" value="2"/>
</dbReference>
<dbReference type="Pfam" id="PF02932">
    <property type="entry name" value="Neur_chan_memb"/>
    <property type="match status" value="1"/>
</dbReference>
<evidence type="ECO:0000256" key="5">
    <source>
        <dbReference type="ARBA" id="ARBA00023018"/>
    </source>
</evidence>
<dbReference type="Pfam" id="PF02931">
    <property type="entry name" value="Neur_chan_LBD"/>
    <property type="match status" value="1"/>
</dbReference>
<sequence>YWHDFQLVWNPEDYGGIMMIKISHTHVWVPDVVLFNNADGKFEVSYNPNCVVRFNGDVNFIPPAIYTSSCTIDVRYFPFDQQECEMKFGSWTFEGKTLVYKFQDSINNIILTDYMKNGAWDIIDGPGRITTVNDSITGQPKQMIVYVLKLRRKTLFYTVNLIIPCFLHAMVCLCVFVLPAGGGEKITLVISVLVSLVVFLLMLQKILPPSLTIPLIAKYFIFTFTMNVLEILVTVFIICAHNKTARMAIMPRWMCWLFLYKLPKYLCMERPDHDSRWHQKSCTPPPSYPATPQVIWLYCKLLLLFITVLDDWKYVAAVLDRLLMVIFILVSLGGTLGVLINTPHLLETVNQDEIIARNNPHG</sequence>
<feature type="transmembrane region" description="Helical" evidence="14">
    <location>
        <begin position="186"/>
        <end position="203"/>
    </location>
</feature>
<keyword evidence="10" id="KW-0325">Glycoprotein</keyword>
<gene>
    <name evidence="17" type="ORF">CUNI_LOCUS805</name>
</gene>
<evidence type="ECO:0000256" key="12">
    <source>
        <dbReference type="ARBA" id="ARBA00023303"/>
    </source>
</evidence>
<evidence type="ECO:0000259" key="15">
    <source>
        <dbReference type="Pfam" id="PF02931"/>
    </source>
</evidence>
<protein>
    <recommendedName>
        <fullName evidence="19">Nicotinic acetylcholine receptor beta 1 subunit</fullName>
    </recommendedName>
</protein>
<dbReference type="InterPro" id="IPR018000">
    <property type="entry name" value="Neurotransmitter_ion_chnl_CS"/>
</dbReference>
<comment type="caution">
    <text evidence="17">The sequence shown here is derived from an EMBL/GenBank/DDBJ whole genome shotgun (WGS) entry which is preliminary data.</text>
</comment>
<dbReference type="InterPro" id="IPR002394">
    <property type="entry name" value="Nicotinic_acetylcholine_rcpt"/>
</dbReference>
<dbReference type="GO" id="GO:0022848">
    <property type="term" value="F:acetylcholine-gated monoatomic cation-selective channel activity"/>
    <property type="evidence" value="ECO:0007669"/>
    <property type="project" value="InterPro"/>
</dbReference>
<dbReference type="SUPFAM" id="SSF90112">
    <property type="entry name" value="Neurotransmitter-gated ion-channel transmembrane pore"/>
    <property type="match status" value="1"/>
</dbReference>
<evidence type="ECO:0000259" key="16">
    <source>
        <dbReference type="Pfam" id="PF02932"/>
    </source>
</evidence>
<dbReference type="InterPro" id="IPR036719">
    <property type="entry name" value="Neuro-gated_channel_TM_sf"/>
</dbReference>
<dbReference type="EMBL" id="CAJHNH020000093">
    <property type="protein sequence ID" value="CAG5115247.1"/>
    <property type="molecule type" value="Genomic_DNA"/>
</dbReference>
<dbReference type="InterPro" id="IPR006201">
    <property type="entry name" value="Neur_channel"/>
</dbReference>
<evidence type="ECO:0000313" key="17">
    <source>
        <dbReference type="EMBL" id="CAG5115247.1"/>
    </source>
</evidence>
<evidence type="ECO:0000256" key="9">
    <source>
        <dbReference type="ARBA" id="ARBA00023170"/>
    </source>
</evidence>
<dbReference type="PRINTS" id="PR00254">
    <property type="entry name" value="NICOTINICR"/>
</dbReference>
<dbReference type="InterPro" id="IPR006202">
    <property type="entry name" value="Neur_chan_lig-bd"/>
</dbReference>
<dbReference type="Gene3D" id="2.70.170.10">
    <property type="entry name" value="Neurotransmitter-gated ion-channel ligand-binding domain"/>
    <property type="match status" value="1"/>
</dbReference>
<evidence type="ECO:0000256" key="4">
    <source>
        <dbReference type="ARBA" id="ARBA00022989"/>
    </source>
</evidence>
<dbReference type="OrthoDB" id="6073255at2759"/>
<evidence type="ECO:0000256" key="1">
    <source>
        <dbReference type="ARBA" id="ARBA00022448"/>
    </source>
</evidence>
<dbReference type="SUPFAM" id="SSF63712">
    <property type="entry name" value="Nicotinic receptor ligand binding domain-like"/>
    <property type="match status" value="1"/>
</dbReference>
<comment type="subcellular location">
    <subcellularLocation>
        <location evidence="13">Synaptic cell membrane</location>
        <topology evidence="13">Multi-pass membrane protein</topology>
    </subcellularLocation>
</comment>
<name>A0A8S3YDV1_9EUPU</name>